<organism evidence="5 6">
    <name type="scientific">Nocardioides bruguierae</name>
    <dbReference type="NCBI Taxonomy" id="2945102"/>
    <lineage>
        <taxon>Bacteria</taxon>
        <taxon>Bacillati</taxon>
        <taxon>Actinomycetota</taxon>
        <taxon>Actinomycetes</taxon>
        <taxon>Propionibacteriales</taxon>
        <taxon>Nocardioidaceae</taxon>
        <taxon>Nocardioides</taxon>
    </lineage>
</organism>
<keyword evidence="4" id="KW-0560">Oxidoreductase</keyword>
<evidence type="ECO:0000313" key="6">
    <source>
        <dbReference type="Proteomes" id="UP001139485"/>
    </source>
</evidence>
<comment type="similarity">
    <text evidence="1">Belongs to the FAD-binding monooxygenase family.</text>
</comment>
<dbReference type="GO" id="GO:0004499">
    <property type="term" value="F:N,N-dimethylaniline monooxygenase activity"/>
    <property type="evidence" value="ECO:0007669"/>
    <property type="project" value="InterPro"/>
</dbReference>
<dbReference type="InterPro" id="IPR051209">
    <property type="entry name" value="FAD-bind_Monooxygenase_sf"/>
</dbReference>
<accession>A0A9X2IFM3</accession>
<sequence>MSDRVRLAVVGAGIAGLGLATRLVREGLVQGPDDLALLERADEVGGVWRDHVYPGVACDIPSRLYSYSFRPGSWSGAFAGGAEIHDYLVRTADEEGLRPHLRTGTALTGADWQGDHWLLTLAGPHGPETLAAEALVLAAGRLTQPRLPDVPGLAGFTGRVFHSSAWDTRPLAGLRVGVVGSGASAVQLLPHVADEAASTVLLQRTPPWVLPAPDPDTAAPDALDRAGLSARADELFEARLAGSDAAAALRRTALAHLEAQVPAGVLREACTPDYEIGCKRALFSDDWYPTLQREDVTVAPALAGVEGCTLVAADGTRHEVDVLVLATGYATTRQPYAPLVRGRDGVSLDEHWSAGMTSHASTVVHGFPNLFVLNGPNGTLGHHSAFEVVEAQAELVLGALRTLRDGAGALDVRAEAETAYTDLVDTLAARTVWTQGGCRSWYLDERSGRLTLVWPERAAEFRRRNGHFDPSAFVRVPTASTRGQVECVTPSS</sequence>
<keyword evidence="6" id="KW-1185">Reference proteome</keyword>
<evidence type="ECO:0000313" key="5">
    <source>
        <dbReference type="EMBL" id="MCM0621472.1"/>
    </source>
</evidence>
<evidence type="ECO:0000256" key="1">
    <source>
        <dbReference type="ARBA" id="ARBA00010139"/>
    </source>
</evidence>
<dbReference type="GO" id="GO:0050661">
    <property type="term" value="F:NADP binding"/>
    <property type="evidence" value="ECO:0007669"/>
    <property type="project" value="InterPro"/>
</dbReference>
<dbReference type="RefSeq" id="WP_250827899.1">
    <property type="nucleotide sequence ID" value="NZ_JAMOIL010000018.1"/>
</dbReference>
<name>A0A9X2IFM3_9ACTN</name>
<dbReference type="Gene3D" id="3.50.50.60">
    <property type="entry name" value="FAD/NAD(P)-binding domain"/>
    <property type="match status" value="2"/>
</dbReference>
<comment type="caution">
    <text evidence="5">The sequence shown here is derived from an EMBL/GenBank/DDBJ whole genome shotgun (WGS) entry which is preliminary data.</text>
</comment>
<dbReference type="Pfam" id="PF00743">
    <property type="entry name" value="FMO-like"/>
    <property type="match status" value="1"/>
</dbReference>
<dbReference type="EMBL" id="JAMOIL010000018">
    <property type="protein sequence ID" value="MCM0621472.1"/>
    <property type="molecule type" value="Genomic_DNA"/>
</dbReference>
<dbReference type="GO" id="GO:0050660">
    <property type="term" value="F:flavin adenine dinucleotide binding"/>
    <property type="evidence" value="ECO:0007669"/>
    <property type="project" value="InterPro"/>
</dbReference>
<dbReference type="InterPro" id="IPR036188">
    <property type="entry name" value="FAD/NAD-bd_sf"/>
</dbReference>
<evidence type="ECO:0000256" key="4">
    <source>
        <dbReference type="ARBA" id="ARBA00023002"/>
    </source>
</evidence>
<evidence type="ECO:0000256" key="2">
    <source>
        <dbReference type="ARBA" id="ARBA00022630"/>
    </source>
</evidence>
<dbReference type="Proteomes" id="UP001139485">
    <property type="component" value="Unassembled WGS sequence"/>
</dbReference>
<dbReference type="AlphaFoldDB" id="A0A9X2IFM3"/>
<dbReference type="SUPFAM" id="SSF51905">
    <property type="entry name" value="FAD/NAD(P)-binding domain"/>
    <property type="match status" value="2"/>
</dbReference>
<keyword evidence="2" id="KW-0285">Flavoprotein</keyword>
<protein>
    <submittedName>
        <fullName evidence="5">NAD(P)/FAD-dependent oxidoreductase</fullName>
    </submittedName>
</protein>
<reference evidence="5" key="1">
    <citation type="submission" date="2022-05" db="EMBL/GenBank/DDBJ databases">
        <authorList>
            <person name="Tuo L."/>
        </authorList>
    </citation>
    <scope>NUCLEOTIDE SEQUENCE</scope>
    <source>
        <strain evidence="5">BSK12Z-4</strain>
    </source>
</reference>
<dbReference type="InterPro" id="IPR020946">
    <property type="entry name" value="Flavin_mOase-like"/>
</dbReference>
<dbReference type="PANTHER" id="PTHR42877:SF4">
    <property type="entry name" value="FAD_NAD(P)-BINDING DOMAIN-CONTAINING PROTEIN-RELATED"/>
    <property type="match status" value="1"/>
</dbReference>
<proteinExistence type="inferred from homology"/>
<gene>
    <name evidence="5" type="ORF">M8330_14350</name>
</gene>
<evidence type="ECO:0000256" key="3">
    <source>
        <dbReference type="ARBA" id="ARBA00022827"/>
    </source>
</evidence>
<dbReference type="PANTHER" id="PTHR42877">
    <property type="entry name" value="L-ORNITHINE N(5)-MONOOXYGENASE-RELATED"/>
    <property type="match status" value="1"/>
</dbReference>
<keyword evidence="3" id="KW-0274">FAD</keyword>